<dbReference type="Pfam" id="PF14432">
    <property type="entry name" value="DYW_deaminase"/>
    <property type="match status" value="1"/>
</dbReference>
<dbReference type="FunFam" id="1.25.40.10:FF:001093">
    <property type="entry name" value="Pentatricopeptide repeat-containing protein At2g34400"/>
    <property type="match status" value="1"/>
</dbReference>
<accession>A0A1S2XMB6</accession>
<dbReference type="Gene3D" id="1.25.40.10">
    <property type="entry name" value="Tetratricopeptide repeat domain"/>
    <property type="match status" value="5"/>
</dbReference>
<gene>
    <name evidence="6" type="primary">LOC101510864</name>
</gene>
<dbReference type="GO" id="GO:0009451">
    <property type="term" value="P:RNA modification"/>
    <property type="evidence" value="ECO:0007669"/>
    <property type="project" value="InterPro"/>
</dbReference>
<keyword evidence="5" id="KW-1185">Reference proteome</keyword>
<evidence type="ECO:0000313" key="5">
    <source>
        <dbReference type="Proteomes" id="UP000087171"/>
    </source>
</evidence>
<evidence type="ECO:0000256" key="3">
    <source>
        <dbReference type="PROSITE-ProRule" id="PRU00708"/>
    </source>
</evidence>
<dbReference type="PANTHER" id="PTHR47926">
    <property type="entry name" value="PENTATRICOPEPTIDE REPEAT-CONTAINING PROTEIN"/>
    <property type="match status" value="1"/>
</dbReference>
<dbReference type="Pfam" id="PF20431">
    <property type="entry name" value="E_motif"/>
    <property type="match status" value="1"/>
</dbReference>
<dbReference type="PROSITE" id="PS51375">
    <property type="entry name" value="PPR"/>
    <property type="match status" value="5"/>
</dbReference>
<protein>
    <submittedName>
        <fullName evidence="6">Pentatricopeptide repeat-containing protein At5g52630</fullName>
    </submittedName>
</protein>
<evidence type="ECO:0000256" key="2">
    <source>
        <dbReference type="ARBA" id="ARBA00022737"/>
    </source>
</evidence>
<dbReference type="OrthoDB" id="744580at2759"/>
<feature type="domain" description="DYW" evidence="4">
    <location>
        <begin position="653"/>
        <end position="737"/>
    </location>
</feature>
<sequence length="747" mass="84694">MNMNMHHAMVSSFPSSLVAATATLKLHPQFRKHSPTSFPLDKGQTISLQKSHTFTHLDPIRHLNFQEALSLAKECQEKVDSSFYIPLLQQCLESCSFSATQIIHCHIVKTGSHEDPFTTTFLFNVYAKCGNMEEAQRVFDHMKIRNVVTWTNLMMSYVQNSMPKNAINLFQEMLHSECYPSIYTFAIVLNACTILHSLKLGEQLHGYIIKYQVDYDTSIGNALCSLYSKCGRLEFGLKAFKRIKEKNVISWTSAISACGENGEAMKGLRLFVEMLLDEVKVQPNEYTLTSVLSQCCEVKCLELGIQAHSFCIKFGFESNLRVRNSLLYLYIKCGYVGEAQRLFKAMDDINLVTWNAMIAGHGQMMELSKDNLSAYQSGIEALKLFAKLNRSGMKPDSFTFSSALSVCSRMMALEQGEQIHARTIKTGFLSEVIVGSSMINMYNKCGSIERASKVFVEMSIRTMISWTSMITGFAQHGWSKQALHLFEDMKLVGVRPNQITFVGILSACGSAGMVDDAFDYFEIMQKEYKIKPVMDHYACLVDMLVRLGRLEEAFDFVKKIIKKIDHEACEFIWSNLLAGCISQGNLELGCNAAEHLLSLKPKDAETYVLLLNTYVSAGRSEDVCRVKNIMKEEKVEKLKDWSWISIKDKVYSFETNDNEEEEKTYSPTIYHSEKLAITFGLENLPNSSPIRVVKNTLMCKDCHNFVKYISTLTSREIIVKDSKRIHKFFNGQCSCGNIGGYHLPIKR</sequence>
<dbReference type="Proteomes" id="UP000087171">
    <property type="component" value="Chromosome Ca2"/>
</dbReference>
<dbReference type="AlphaFoldDB" id="A0A1S2XMB6"/>
<dbReference type="PaxDb" id="3827-XP_004490470.1"/>
<dbReference type="InterPro" id="IPR046848">
    <property type="entry name" value="E_motif"/>
</dbReference>
<dbReference type="eggNOG" id="KOG4197">
    <property type="taxonomic scope" value="Eukaryota"/>
</dbReference>
<dbReference type="Pfam" id="PF13041">
    <property type="entry name" value="PPR_2"/>
    <property type="match status" value="2"/>
</dbReference>
<feature type="repeat" description="PPR" evidence="3">
    <location>
        <begin position="603"/>
        <end position="637"/>
    </location>
</feature>
<dbReference type="InterPro" id="IPR002885">
    <property type="entry name" value="PPR_rpt"/>
</dbReference>
<dbReference type="InterPro" id="IPR046960">
    <property type="entry name" value="PPR_At4g14850-like_plant"/>
</dbReference>
<dbReference type="FunFam" id="1.25.40.10:FF:000227">
    <property type="entry name" value="Pentatricopeptide repeat-containing protein At3g13880"/>
    <property type="match status" value="1"/>
</dbReference>
<reference evidence="6" key="2">
    <citation type="submission" date="2025-08" db="UniProtKB">
        <authorList>
            <consortium name="RefSeq"/>
        </authorList>
    </citation>
    <scope>IDENTIFICATION</scope>
    <source>
        <tissue evidence="6">Etiolated seedlings</tissue>
    </source>
</reference>
<dbReference type="GO" id="GO:0008270">
    <property type="term" value="F:zinc ion binding"/>
    <property type="evidence" value="ECO:0007669"/>
    <property type="project" value="InterPro"/>
</dbReference>
<dbReference type="GO" id="GO:0003723">
    <property type="term" value="F:RNA binding"/>
    <property type="evidence" value="ECO:0007669"/>
    <property type="project" value="InterPro"/>
</dbReference>
<evidence type="ECO:0000259" key="4">
    <source>
        <dbReference type="Pfam" id="PF14432"/>
    </source>
</evidence>
<dbReference type="SUPFAM" id="SSF48452">
    <property type="entry name" value="TPR-like"/>
    <property type="match status" value="1"/>
</dbReference>
<evidence type="ECO:0000256" key="1">
    <source>
        <dbReference type="ARBA" id="ARBA00006643"/>
    </source>
</evidence>
<dbReference type="InterPro" id="IPR011990">
    <property type="entry name" value="TPR-like_helical_dom_sf"/>
</dbReference>
<comment type="similarity">
    <text evidence="1">Belongs to the PPR family. PCMP-H subfamily.</text>
</comment>
<feature type="repeat" description="PPR" evidence="3">
    <location>
        <begin position="115"/>
        <end position="145"/>
    </location>
</feature>
<name>A0A1S2XMB6_CICAR</name>
<feature type="repeat" description="PPR" evidence="3">
    <location>
        <begin position="146"/>
        <end position="180"/>
    </location>
</feature>
<reference evidence="5" key="1">
    <citation type="journal article" date="2013" name="Nat. Biotechnol.">
        <title>Draft genome sequence of chickpea (Cicer arietinum) provides a resource for trait improvement.</title>
        <authorList>
            <person name="Varshney R.K."/>
            <person name="Song C."/>
            <person name="Saxena R.K."/>
            <person name="Azam S."/>
            <person name="Yu S."/>
            <person name="Sharpe A.G."/>
            <person name="Cannon S."/>
            <person name="Baek J."/>
            <person name="Rosen B.D."/>
            <person name="Tar'an B."/>
            <person name="Millan T."/>
            <person name="Zhang X."/>
            <person name="Ramsay L.D."/>
            <person name="Iwata A."/>
            <person name="Wang Y."/>
            <person name="Nelson W."/>
            <person name="Farmer A.D."/>
            <person name="Gaur P.M."/>
            <person name="Soderlund C."/>
            <person name="Penmetsa R.V."/>
            <person name="Xu C."/>
            <person name="Bharti A.K."/>
            <person name="He W."/>
            <person name="Winter P."/>
            <person name="Zhao S."/>
            <person name="Hane J.K."/>
            <person name="Carrasquilla-Garcia N."/>
            <person name="Condie J.A."/>
            <person name="Upadhyaya H.D."/>
            <person name="Luo M.C."/>
            <person name="Thudi M."/>
            <person name="Gowda C.L."/>
            <person name="Singh N.P."/>
            <person name="Lichtenzveig J."/>
            <person name="Gali K.K."/>
            <person name="Rubio J."/>
            <person name="Nadarajan N."/>
            <person name="Dolezel J."/>
            <person name="Bansal K.C."/>
            <person name="Xu X."/>
            <person name="Edwards D."/>
            <person name="Zhang G."/>
            <person name="Kahl G."/>
            <person name="Gil J."/>
            <person name="Singh K.B."/>
            <person name="Datta S.K."/>
            <person name="Jackson S.A."/>
            <person name="Wang J."/>
            <person name="Cook D.R."/>
        </authorList>
    </citation>
    <scope>NUCLEOTIDE SEQUENCE [LARGE SCALE GENOMIC DNA]</scope>
    <source>
        <strain evidence="5">cv. CDC Frontier</strain>
    </source>
</reference>
<dbReference type="InterPro" id="IPR032867">
    <property type="entry name" value="DYW_dom"/>
</dbReference>
<proteinExistence type="inferred from homology"/>
<dbReference type="FunFam" id="1.25.40.10:FF:001967">
    <property type="entry name" value="Pentatricopeptide repeat-containing protein isoform A"/>
    <property type="match status" value="1"/>
</dbReference>
<feature type="repeat" description="PPR" evidence="3">
    <location>
        <begin position="247"/>
        <end position="281"/>
    </location>
</feature>
<dbReference type="GeneID" id="101510864"/>
<dbReference type="KEGG" id="cam:101510864"/>
<feature type="repeat" description="PPR" evidence="3">
    <location>
        <begin position="462"/>
        <end position="496"/>
    </location>
</feature>
<organism evidence="5 6">
    <name type="scientific">Cicer arietinum</name>
    <name type="common">Chickpea</name>
    <name type="synonym">Garbanzo</name>
    <dbReference type="NCBI Taxonomy" id="3827"/>
    <lineage>
        <taxon>Eukaryota</taxon>
        <taxon>Viridiplantae</taxon>
        <taxon>Streptophyta</taxon>
        <taxon>Embryophyta</taxon>
        <taxon>Tracheophyta</taxon>
        <taxon>Spermatophyta</taxon>
        <taxon>Magnoliopsida</taxon>
        <taxon>eudicotyledons</taxon>
        <taxon>Gunneridae</taxon>
        <taxon>Pentapetalae</taxon>
        <taxon>rosids</taxon>
        <taxon>fabids</taxon>
        <taxon>Fabales</taxon>
        <taxon>Fabaceae</taxon>
        <taxon>Papilionoideae</taxon>
        <taxon>50 kb inversion clade</taxon>
        <taxon>NPAAA clade</taxon>
        <taxon>Hologalegina</taxon>
        <taxon>IRL clade</taxon>
        <taxon>Cicereae</taxon>
        <taxon>Cicer</taxon>
    </lineage>
</organism>
<dbReference type="FunFam" id="1.25.40.10:FF:000343">
    <property type="entry name" value="Pentatricopeptide repeat-containing protein At3g58590"/>
    <property type="match status" value="1"/>
</dbReference>
<dbReference type="PANTHER" id="PTHR47926:SF480">
    <property type="entry name" value="TETRATRICOPEPTIDE REPEAT-LIKE SUPERFAMILY PROTEIN ISOFORM 1"/>
    <property type="match status" value="1"/>
</dbReference>
<dbReference type="RefSeq" id="XP_004490470.1">
    <property type="nucleotide sequence ID" value="XM_004490413.3"/>
</dbReference>
<dbReference type="NCBIfam" id="TIGR00756">
    <property type="entry name" value="PPR"/>
    <property type="match status" value="3"/>
</dbReference>
<evidence type="ECO:0000313" key="6">
    <source>
        <dbReference type="RefSeq" id="XP_004490470.1"/>
    </source>
</evidence>
<keyword evidence="2" id="KW-0677">Repeat</keyword>
<dbReference type="Pfam" id="PF01535">
    <property type="entry name" value="PPR"/>
    <property type="match status" value="5"/>
</dbReference>